<dbReference type="EC" id="3.2.1.14" evidence="2"/>
<name>A0AAW1GPA5_SAPOF</name>
<dbReference type="InterPro" id="IPR045321">
    <property type="entry name" value="Cts1-like"/>
</dbReference>
<dbReference type="AlphaFoldDB" id="A0AAW1GPA5"/>
<dbReference type="InterPro" id="IPR050542">
    <property type="entry name" value="Glycosyl_Hydrlase18_Chitinase"/>
</dbReference>
<reference evidence="12" key="1">
    <citation type="submission" date="2024-03" db="EMBL/GenBank/DDBJ databases">
        <title>WGS assembly of Saponaria officinalis var. Norfolk2.</title>
        <authorList>
            <person name="Jenkins J."/>
            <person name="Shu S."/>
            <person name="Grimwood J."/>
            <person name="Barry K."/>
            <person name="Goodstein D."/>
            <person name="Schmutz J."/>
            <person name="Leebens-Mack J."/>
            <person name="Osbourn A."/>
        </authorList>
    </citation>
    <scope>NUCLEOTIDE SEQUENCE [LARGE SCALE GENOMIC DNA]</scope>
    <source>
        <strain evidence="12">JIC</strain>
    </source>
</reference>
<evidence type="ECO:0000256" key="5">
    <source>
        <dbReference type="ARBA" id="ARBA00023157"/>
    </source>
</evidence>
<keyword evidence="4" id="KW-0146">Chitin degradation</keyword>
<dbReference type="GO" id="GO:0008843">
    <property type="term" value="F:endochitinase activity"/>
    <property type="evidence" value="ECO:0007669"/>
    <property type="project" value="UniProtKB-EC"/>
</dbReference>
<evidence type="ECO:0000256" key="2">
    <source>
        <dbReference type="ARBA" id="ARBA00012729"/>
    </source>
</evidence>
<evidence type="ECO:0000313" key="12">
    <source>
        <dbReference type="EMBL" id="KAK9665359.1"/>
    </source>
</evidence>
<dbReference type="FunFam" id="3.20.20.80:FF:000015">
    <property type="entry name" value="Acidic endochitinase SE2"/>
    <property type="match status" value="1"/>
</dbReference>
<accession>A0AAW1GPA5</accession>
<evidence type="ECO:0000256" key="7">
    <source>
        <dbReference type="ARBA" id="ARBA00023295"/>
    </source>
</evidence>
<dbReference type="GO" id="GO:0000272">
    <property type="term" value="P:polysaccharide catabolic process"/>
    <property type="evidence" value="ECO:0007669"/>
    <property type="project" value="UniProtKB-KW"/>
</dbReference>
<comment type="caution">
    <text evidence="12">The sequence shown here is derived from an EMBL/GenBank/DDBJ whole genome shotgun (WGS) entry which is preliminary data.</text>
</comment>
<dbReference type="Proteomes" id="UP001443914">
    <property type="component" value="Unassembled WGS sequence"/>
</dbReference>
<evidence type="ECO:0000256" key="9">
    <source>
        <dbReference type="RuleBase" id="RU000489"/>
    </source>
</evidence>
<dbReference type="EMBL" id="JBDFQZ010000014">
    <property type="protein sequence ID" value="KAK9665359.1"/>
    <property type="molecule type" value="Genomic_DNA"/>
</dbReference>
<evidence type="ECO:0000259" key="11">
    <source>
        <dbReference type="PROSITE" id="PS51910"/>
    </source>
</evidence>
<evidence type="ECO:0000256" key="3">
    <source>
        <dbReference type="ARBA" id="ARBA00022801"/>
    </source>
</evidence>
<evidence type="ECO:0000256" key="4">
    <source>
        <dbReference type="ARBA" id="ARBA00023024"/>
    </source>
</evidence>
<comment type="similarity">
    <text evidence="10">Belongs to the glycosyl hydrolase 18 family.</text>
</comment>
<keyword evidence="3 9" id="KW-0378">Hydrolase</keyword>
<keyword evidence="8" id="KW-0624">Polysaccharide degradation</keyword>
<dbReference type="PROSITE" id="PS01095">
    <property type="entry name" value="GH18_1"/>
    <property type="match status" value="1"/>
</dbReference>
<feature type="domain" description="GH18" evidence="11">
    <location>
        <begin position="38"/>
        <end position="309"/>
    </location>
</feature>
<dbReference type="PANTHER" id="PTHR45708:SF21">
    <property type="entry name" value="ACIDIC ENDOCHITINASE"/>
    <property type="match status" value="1"/>
</dbReference>
<dbReference type="SUPFAM" id="SSF51445">
    <property type="entry name" value="(Trans)glycosidases"/>
    <property type="match status" value="1"/>
</dbReference>
<dbReference type="PANTHER" id="PTHR45708">
    <property type="entry name" value="ENDOCHITINASE"/>
    <property type="match status" value="1"/>
</dbReference>
<keyword evidence="5" id="KW-1015">Disulfide bond</keyword>
<evidence type="ECO:0000256" key="1">
    <source>
        <dbReference type="ARBA" id="ARBA00000822"/>
    </source>
</evidence>
<organism evidence="12 13">
    <name type="scientific">Saponaria officinalis</name>
    <name type="common">Common soapwort</name>
    <name type="synonym">Lychnis saponaria</name>
    <dbReference type="NCBI Taxonomy" id="3572"/>
    <lineage>
        <taxon>Eukaryota</taxon>
        <taxon>Viridiplantae</taxon>
        <taxon>Streptophyta</taxon>
        <taxon>Embryophyta</taxon>
        <taxon>Tracheophyta</taxon>
        <taxon>Spermatophyta</taxon>
        <taxon>Magnoliopsida</taxon>
        <taxon>eudicotyledons</taxon>
        <taxon>Gunneridae</taxon>
        <taxon>Pentapetalae</taxon>
        <taxon>Caryophyllales</taxon>
        <taxon>Caryophyllaceae</taxon>
        <taxon>Caryophylleae</taxon>
        <taxon>Saponaria</taxon>
    </lineage>
</organism>
<dbReference type="Pfam" id="PF00704">
    <property type="entry name" value="Glyco_hydro_18"/>
    <property type="match status" value="1"/>
</dbReference>
<keyword evidence="6" id="KW-0119">Carbohydrate metabolism</keyword>
<dbReference type="Gene3D" id="3.20.20.80">
    <property type="entry name" value="Glycosidases"/>
    <property type="match status" value="1"/>
</dbReference>
<comment type="catalytic activity">
    <reaction evidence="1">
        <text>Random endo-hydrolysis of N-acetyl-beta-D-glucosaminide (1-&gt;4)-beta-linkages in chitin and chitodextrins.</text>
        <dbReference type="EC" id="3.2.1.14"/>
    </reaction>
</comment>
<protein>
    <recommendedName>
        <fullName evidence="2">chitinase</fullName>
        <ecNumber evidence="2">3.2.1.14</ecNumber>
    </recommendedName>
</protein>
<dbReference type="InterPro" id="IPR001579">
    <property type="entry name" value="Glyco_hydro_18_chit_AS"/>
</dbReference>
<evidence type="ECO:0000256" key="6">
    <source>
        <dbReference type="ARBA" id="ARBA00023277"/>
    </source>
</evidence>
<sequence>MIPKTYNMYPTKLYIILSVFLILFPFLTQARYTPPHRGGIAIYWGQNGNEGRLNETCATGRYNYVNLAFLNIFGGGQVPSLNLAGHCDPPSGGCVGLSSEIQYCQSLGIKVLLSLGGGIGNYSFSSRDDAKNFAEYLYNNYLGGQSNSRPLGNAPLDGIDFDIESGSVLYWDDLARFLHDFSCRGRKVYLGAAPQCPFPDKYMGTPLKTGLFDYVWVQFYNNPPCEYNGNITNLINSWNLWSSQKYIKKLFVGLPAATQAAGSGFMPPDVLTGHVVPTINRSPKYGGVMFWSKFWDDQSGYTTRIFNLV</sequence>
<dbReference type="PROSITE" id="PS51910">
    <property type="entry name" value="GH18_2"/>
    <property type="match status" value="1"/>
</dbReference>
<dbReference type="GO" id="GO:0005576">
    <property type="term" value="C:extracellular region"/>
    <property type="evidence" value="ECO:0007669"/>
    <property type="project" value="TreeGrafter"/>
</dbReference>
<evidence type="ECO:0000256" key="8">
    <source>
        <dbReference type="ARBA" id="ARBA00023326"/>
    </source>
</evidence>
<dbReference type="InterPro" id="IPR017853">
    <property type="entry name" value="GH"/>
</dbReference>
<evidence type="ECO:0000256" key="10">
    <source>
        <dbReference type="RuleBase" id="RU004453"/>
    </source>
</evidence>
<evidence type="ECO:0000313" key="13">
    <source>
        <dbReference type="Proteomes" id="UP001443914"/>
    </source>
</evidence>
<dbReference type="InterPro" id="IPR001223">
    <property type="entry name" value="Glyco_hydro18_cat"/>
</dbReference>
<proteinExistence type="inferred from homology"/>
<dbReference type="CDD" id="cd02877">
    <property type="entry name" value="GH18_hevamine_XipI_class_III"/>
    <property type="match status" value="1"/>
</dbReference>
<dbReference type="GO" id="GO:0006032">
    <property type="term" value="P:chitin catabolic process"/>
    <property type="evidence" value="ECO:0007669"/>
    <property type="project" value="UniProtKB-KW"/>
</dbReference>
<keyword evidence="13" id="KW-1185">Reference proteome</keyword>
<gene>
    <name evidence="12" type="ORF">RND81_14G107400</name>
</gene>
<keyword evidence="7 9" id="KW-0326">Glycosidase</keyword>